<evidence type="ECO:0000313" key="1">
    <source>
        <dbReference type="EMBL" id="MBT9145665.1"/>
    </source>
</evidence>
<name>A0A9E2F6T2_PSYF1</name>
<comment type="caution">
    <text evidence="1">The sequence shown here is derived from an EMBL/GenBank/DDBJ whole genome shotgun (WGS) entry which is preliminary data.</text>
</comment>
<dbReference type="Proteomes" id="UP000811545">
    <property type="component" value="Unassembled WGS sequence"/>
</dbReference>
<proteinExistence type="predicted"/>
<dbReference type="EMBL" id="QLTW01000139">
    <property type="protein sequence ID" value="MBT9145665.1"/>
    <property type="molecule type" value="Genomic_DNA"/>
</dbReference>
<gene>
    <name evidence="1" type="ORF">DDT42_01540</name>
</gene>
<protein>
    <submittedName>
        <fullName evidence="1">Uncharacterized protein</fullName>
    </submittedName>
</protein>
<accession>A0A9E2F6T2</accession>
<dbReference type="AlphaFoldDB" id="A0A9E2F6T2"/>
<reference evidence="1 2" key="1">
    <citation type="journal article" date="2021" name="bioRxiv">
        <title>Unique metabolic strategies in Hadean analogues reveal hints for primordial physiology.</title>
        <authorList>
            <person name="Nobu M.K."/>
            <person name="Nakai R."/>
            <person name="Tamazawa S."/>
            <person name="Mori H."/>
            <person name="Toyoda A."/>
            <person name="Ijiri A."/>
            <person name="Suzuki S."/>
            <person name="Kurokawa K."/>
            <person name="Kamagata Y."/>
            <person name="Tamaki H."/>
        </authorList>
    </citation>
    <scope>NUCLEOTIDE SEQUENCE [LARGE SCALE GENOMIC DNA]</scope>
    <source>
        <strain evidence="1">BS525</strain>
    </source>
</reference>
<organism evidence="1 2">
    <name type="scientific">Psychracetigena formicireducens</name>
    <dbReference type="NCBI Taxonomy" id="2986056"/>
    <lineage>
        <taxon>Bacteria</taxon>
        <taxon>Bacillati</taxon>
        <taxon>Candidatus Lithacetigenota</taxon>
        <taxon>Candidatus Psychracetigena</taxon>
    </lineage>
</organism>
<sequence>MEMKIRLNFISSPFKKLNNMKKILLFLCVVLALKACDTKAKEENSVADDIEAMRALPSYELLQGVVPTLSDSIKQVLIIPADVACPACRDKSIDFVKQHQPSTLLSILTSAGKKPMDKFLREKEVDTSRADIVIDSKNYCFLKDLVFMKPTIYYIENKRVVQKVELVPLNIDEELAKLRP</sequence>
<evidence type="ECO:0000313" key="2">
    <source>
        <dbReference type="Proteomes" id="UP000811545"/>
    </source>
</evidence>